<evidence type="ECO:0000313" key="2">
    <source>
        <dbReference type="EMBL" id="KII61104.1"/>
    </source>
</evidence>
<feature type="transmembrane region" description="Helical" evidence="1">
    <location>
        <begin position="40"/>
        <end position="59"/>
    </location>
</feature>
<accession>A0A0C2M9X6</accession>
<keyword evidence="1" id="KW-0812">Transmembrane</keyword>
<dbReference type="EMBL" id="JWZT01005379">
    <property type="protein sequence ID" value="KII61104.1"/>
    <property type="molecule type" value="Genomic_DNA"/>
</dbReference>
<dbReference type="Proteomes" id="UP000031668">
    <property type="component" value="Unassembled WGS sequence"/>
</dbReference>
<dbReference type="AlphaFoldDB" id="A0A0C2M9X6"/>
<feature type="transmembrane region" description="Helical" evidence="1">
    <location>
        <begin position="65"/>
        <end position="84"/>
    </location>
</feature>
<protein>
    <submittedName>
        <fullName evidence="2">Uncharacterized protein</fullName>
    </submittedName>
</protein>
<keyword evidence="1" id="KW-1133">Transmembrane helix</keyword>
<gene>
    <name evidence="2" type="ORF">RF11_05822</name>
</gene>
<sequence length="124" mass="14081">MFYLYSLLFGIEVVLSGFIGAIVPSLLISKFNGTKGRLEALICVTTSFMGAVFSFLTIITSAMNFYAMWFCLLIALVNISSVFLPQAELLVVCNQPLKDDYRPRFYFSSCWTRVSAYSRTRRCH</sequence>
<comment type="caution">
    <text evidence="2">The sequence shown here is derived from an EMBL/GenBank/DDBJ whole genome shotgun (WGS) entry which is preliminary data.</text>
</comment>
<name>A0A0C2M9X6_THEKT</name>
<organism evidence="2 3">
    <name type="scientific">Thelohanellus kitauei</name>
    <name type="common">Myxosporean</name>
    <dbReference type="NCBI Taxonomy" id="669202"/>
    <lineage>
        <taxon>Eukaryota</taxon>
        <taxon>Metazoa</taxon>
        <taxon>Cnidaria</taxon>
        <taxon>Myxozoa</taxon>
        <taxon>Myxosporea</taxon>
        <taxon>Bivalvulida</taxon>
        <taxon>Platysporina</taxon>
        <taxon>Myxobolidae</taxon>
        <taxon>Thelohanellus</taxon>
    </lineage>
</organism>
<feature type="transmembrane region" description="Helical" evidence="1">
    <location>
        <begin position="6"/>
        <end position="28"/>
    </location>
</feature>
<evidence type="ECO:0000313" key="3">
    <source>
        <dbReference type="Proteomes" id="UP000031668"/>
    </source>
</evidence>
<proteinExistence type="predicted"/>
<keyword evidence="1" id="KW-0472">Membrane</keyword>
<keyword evidence="3" id="KW-1185">Reference proteome</keyword>
<evidence type="ECO:0000256" key="1">
    <source>
        <dbReference type="SAM" id="Phobius"/>
    </source>
</evidence>
<reference evidence="2 3" key="1">
    <citation type="journal article" date="2014" name="Genome Biol. Evol.">
        <title>The genome of the myxosporean Thelohanellus kitauei shows adaptations to nutrient acquisition within its fish host.</title>
        <authorList>
            <person name="Yang Y."/>
            <person name="Xiong J."/>
            <person name="Zhou Z."/>
            <person name="Huo F."/>
            <person name="Miao W."/>
            <person name="Ran C."/>
            <person name="Liu Y."/>
            <person name="Zhang J."/>
            <person name="Feng J."/>
            <person name="Wang M."/>
            <person name="Wang M."/>
            <person name="Wang L."/>
            <person name="Yao B."/>
        </authorList>
    </citation>
    <scope>NUCLEOTIDE SEQUENCE [LARGE SCALE GENOMIC DNA]</scope>
    <source>
        <strain evidence="2">Wuqing</strain>
    </source>
</reference>